<dbReference type="GO" id="GO:0006508">
    <property type="term" value="P:proteolysis"/>
    <property type="evidence" value="ECO:0007669"/>
    <property type="project" value="UniProtKB-KW"/>
</dbReference>
<evidence type="ECO:0000259" key="13">
    <source>
        <dbReference type="PROSITE" id="PS51695"/>
    </source>
</evidence>
<feature type="active site" description="Charge relay system" evidence="11">
    <location>
        <position position="287"/>
    </location>
</feature>
<evidence type="ECO:0000256" key="2">
    <source>
        <dbReference type="ARBA" id="ARBA00002451"/>
    </source>
</evidence>
<evidence type="ECO:0000256" key="4">
    <source>
        <dbReference type="ARBA" id="ARBA00012462"/>
    </source>
</evidence>
<evidence type="ECO:0000313" key="15">
    <source>
        <dbReference type="Proteomes" id="UP000620124"/>
    </source>
</evidence>
<feature type="domain" description="Peptidase S53" evidence="13">
    <location>
        <begin position="209"/>
        <end position="561"/>
    </location>
</feature>
<keyword evidence="6 11" id="KW-0479">Metal-binding</keyword>
<evidence type="ECO:0000256" key="5">
    <source>
        <dbReference type="ARBA" id="ARBA00022670"/>
    </source>
</evidence>
<dbReference type="PANTHER" id="PTHR14218">
    <property type="entry name" value="PROTEASE S8 TRIPEPTIDYL PEPTIDASE I CLN2"/>
    <property type="match status" value="1"/>
</dbReference>
<proteinExistence type="predicted"/>
<gene>
    <name evidence="14" type="ORF">MVEN_00464100</name>
</gene>
<feature type="binding site" evidence="11">
    <location>
        <position position="539"/>
    </location>
    <ligand>
        <name>Ca(2+)</name>
        <dbReference type="ChEBI" id="CHEBI:29108"/>
    </ligand>
</feature>
<dbReference type="GO" id="GO:0005576">
    <property type="term" value="C:extracellular region"/>
    <property type="evidence" value="ECO:0007669"/>
    <property type="project" value="UniProtKB-SubCell"/>
</dbReference>
<comment type="cofactor">
    <cofactor evidence="11">
        <name>Ca(2+)</name>
        <dbReference type="ChEBI" id="CHEBI:29108"/>
    </cofactor>
    <text evidence="11">Binds 1 Ca(2+) ion per subunit.</text>
</comment>
<dbReference type="SUPFAM" id="SSF54897">
    <property type="entry name" value="Protease propeptides/inhibitors"/>
    <property type="match status" value="1"/>
</dbReference>
<dbReference type="SUPFAM" id="SSF52743">
    <property type="entry name" value="Subtilisin-like"/>
    <property type="match status" value="1"/>
</dbReference>
<keyword evidence="5 11" id="KW-0645">Protease</keyword>
<feature type="binding site" evidence="11">
    <location>
        <position position="541"/>
    </location>
    <ligand>
        <name>Ca(2+)</name>
        <dbReference type="ChEBI" id="CHEBI:29108"/>
    </ligand>
</feature>
<dbReference type="CDD" id="cd11377">
    <property type="entry name" value="Pro-peptidase_S53"/>
    <property type="match status" value="1"/>
</dbReference>
<evidence type="ECO:0000256" key="3">
    <source>
        <dbReference type="ARBA" id="ARBA00004239"/>
    </source>
</evidence>
<organism evidence="14 15">
    <name type="scientific">Mycena venus</name>
    <dbReference type="NCBI Taxonomy" id="2733690"/>
    <lineage>
        <taxon>Eukaryota</taxon>
        <taxon>Fungi</taxon>
        <taxon>Dikarya</taxon>
        <taxon>Basidiomycota</taxon>
        <taxon>Agaricomycotina</taxon>
        <taxon>Agaricomycetes</taxon>
        <taxon>Agaricomycetidae</taxon>
        <taxon>Agaricales</taxon>
        <taxon>Marasmiineae</taxon>
        <taxon>Mycenaceae</taxon>
        <taxon>Mycena</taxon>
    </lineage>
</organism>
<protein>
    <recommendedName>
        <fullName evidence="4">tripeptidyl-peptidase II</fullName>
        <ecNumber evidence="4">3.4.14.10</ecNumber>
    </recommendedName>
</protein>
<dbReference type="AlphaFoldDB" id="A0A8H7DBT3"/>
<dbReference type="Pfam" id="PF09286">
    <property type="entry name" value="Pro-kuma_activ"/>
    <property type="match status" value="1"/>
</dbReference>
<feature type="signal peptide" evidence="12">
    <location>
        <begin position="1"/>
        <end position="18"/>
    </location>
</feature>
<dbReference type="PROSITE" id="PS51695">
    <property type="entry name" value="SEDOLISIN"/>
    <property type="match status" value="1"/>
</dbReference>
<dbReference type="OrthoDB" id="409122at2759"/>
<feature type="active site" description="Charge relay system" evidence="11">
    <location>
        <position position="291"/>
    </location>
</feature>
<dbReference type="GO" id="GO:0046872">
    <property type="term" value="F:metal ion binding"/>
    <property type="evidence" value="ECO:0007669"/>
    <property type="project" value="UniProtKB-UniRule"/>
</dbReference>
<keyword evidence="12" id="KW-0732">Signal</keyword>
<dbReference type="SMART" id="SM00944">
    <property type="entry name" value="Pro-kuma_activ"/>
    <property type="match status" value="1"/>
</dbReference>
<comment type="catalytic activity">
    <reaction evidence="1">
        <text>Release of an N-terminal tripeptide from a polypeptide.</text>
        <dbReference type="EC" id="3.4.14.10"/>
    </reaction>
</comment>
<evidence type="ECO:0000256" key="7">
    <source>
        <dbReference type="ARBA" id="ARBA00022801"/>
    </source>
</evidence>
<evidence type="ECO:0000256" key="10">
    <source>
        <dbReference type="ARBA" id="ARBA00023145"/>
    </source>
</evidence>
<feature type="chain" id="PRO_5034188006" description="tripeptidyl-peptidase II" evidence="12">
    <location>
        <begin position="19"/>
        <end position="561"/>
    </location>
</feature>
<feature type="binding site" evidence="11">
    <location>
        <position position="516"/>
    </location>
    <ligand>
        <name>Ca(2+)</name>
        <dbReference type="ChEBI" id="CHEBI:29108"/>
    </ligand>
</feature>
<comment type="caution">
    <text evidence="14">The sequence shown here is derived from an EMBL/GenBank/DDBJ whole genome shotgun (WGS) entry which is preliminary data.</text>
</comment>
<dbReference type="GO" id="GO:0004252">
    <property type="term" value="F:serine-type endopeptidase activity"/>
    <property type="evidence" value="ECO:0007669"/>
    <property type="project" value="UniProtKB-UniRule"/>
</dbReference>
<dbReference type="Gene3D" id="3.40.50.200">
    <property type="entry name" value="Peptidase S8/S53 domain"/>
    <property type="match status" value="1"/>
</dbReference>
<keyword evidence="7 11" id="KW-0378">Hydrolase</keyword>
<dbReference type="PROSITE" id="PS00138">
    <property type="entry name" value="SUBTILASE_SER"/>
    <property type="match status" value="1"/>
</dbReference>
<dbReference type="EMBL" id="JACAZI010000003">
    <property type="protein sequence ID" value="KAF7365891.1"/>
    <property type="molecule type" value="Genomic_DNA"/>
</dbReference>
<dbReference type="GO" id="GO:0008240">
    <property type="term" value="F:tripeptidyl-peptidase activity"/>
    <property type="evidence" value="ECO:0007669"/>
    <property type="project" value="UniProtKB-EC"/>
</dbReference>
<evidence type="ECO:0000313" key="14">
    <source>
        <dbReference type="EMBL" id="KAF7365891.1"/>
    </source>
</evidence>
<dbReference type="Proteomes" id="UP000620124">
    <property type="component" value="Unassembled WGS sequence"/>
</dbReference>
<dbReference type="InterPro" id="IPR015366">
    <property type="entry name" value="S53_propep"/>
</dbReference>
<reference evidence="14" key="1">
    <citation type="submission" date="2020-05" db="EMBL/GenBank/DDBJ databases">
        <title>Mycena genomes resolve the evolution of fungal bioluminescence.</title>
        <authorList>
            <person name="Tsai I.J."/>
        </authorList>
    </citation>
    <scope>NUCLEOTIDE SEQUENCE</scope>
    <source>
        <strain evidence="14">CCC161011</strain>
    </source>
</reference>
<keyword evidence="8 11" id="KW-0720">Serine protease</keyword>
<evidence type="ECO:0000256" key="12">
    <source>
        <dbReference type="SAM" id="SignalP"/>
    </source>
</evidence>
<feature type="binding site" evidence="11">
    <location>
        <position position="517"/>
    </location>
    <ligand>
        <name>Ca(2+)</name>
        <dbReference type="ChEBI" id="CHEBI:29108"/>
    </ligand>
</feature>
<evidence type="ECO:0000256" key="8">
    <source>
        <dbReference type="ARBA" id="ARBA00022825"/>
    </source>
</evidence>
<dbReference type="InterPro" id="IPR000209">
    <property type="entry name" value="Peptidase_S8/S53_dom"/>
</dbReference>
<dbReference type="PANTHER" id="PTHR14218:SF15">
    <property type="entry name" value="TRIPEPTIDYL-PEPTIDASE 1"/>
    <property type="match status" value="1"/>
</dbReference>
<dbReference type="InterPro" id="IPR023828">
    <property type="entry name" value="Peptidase_S8_Ser-AS"/>
</dbReference>
<sequence>MSFVRLVSLLSIARAVSAGSLVQHEHRNSAPPGFTSKGPTADSHMLTLRFGLASNNITGLHDKLLSISTPGSADFRQWLSQDEVKSFVAPSSDAVNAFNSFASVNGLKTSAISPYGDWMSVSLPVSKANKLFGANYTNFTHAGLPDPIMRTLSISLPSELVGHVDVIHPSTAFTTPDPRIGQSIRLDVPNLRRDATAPAECDVNDPNNSITPACLQALYNIPTTPATQQNNPLLVTGYDQQWAEIDDLQAFMKQFRPDLPSGANQTFLRLSIDGGTNPQFPNSAGTEAQLDIEYTAGIASEVPLQFLTVGGLDFPTALLDTTTFLASSPQPPTVMTTSYGDLESNFGPSLATKICDGYAAASARGISVLFASGDGGVNGNHDDGVDCGLFVAVFPRLLPVLDLEVAVNFTGGGFSDVFPQPSYQSYAVAAFLETIPANFTGDFNKTGRGYPDVSLQGWNFLIEADGFVGGVSGTSASSPSVAAMIALVNDQLLAAGKPALGFLNPFLYANPSAFNDITIGHNSGFSCDENTVAFDAAEGWDPLSGMGTPDFHRLLAAALAA</sequence>
<comment type="subcellular location">
    <subcellularLocation>
        <location evidence="3">Secreted</location>
        <location evidence="3">Extracellular space</location>
    </subcellularLocation>
</comment>
<dbReference type="CDD" id="cd04056">
    <property type="entry name" value="Peptidases_S53"/>
    <property type="match status" value="1"/>
</dbReference>
<accession>A0A8H7DBT3</accession>
<evidence type="ECO:0000256" key="6">
    <source>
        <dbReference type="ARBA" id="ARBA00022723"/>
    </source>
</evidence>
<evidence type="ECO:0000256" key="11">
    <source>
        <dbReference type="PROSITE-ProRule" id="PRU01032"/>
    </source>
</evidence>
<dbReference type="InterPro" id="IPR036852">
    <property type="entry name" value="Peptidase_S8/S53_dom_sf"/>
</dbReference>
<keyword evidence="9 11" id="KW-0106">Calcium</keyword>
<dbReference type="InterPro" id="IPR050819">
    <property type="entry name" value="Tripeptidyl-peptidase_I"/>
</dbReference>
<dbReference type="Pfam" id="PF00082">
    <property type="entry name" value="Peptidase_S8"/>
    <property type="match status" value="1"/>
</dbReference>
<dbReference type="InterPro" id="IPR030400">
    <property type="entry name" value="Sedolisin_dom"/>
</dbReference>
<comment type="function">
    <text evidence="2">Secreted tripeptidyl-peptidase which degrades proteins at acidic pHs and is involved in virulence.</text>
</comment>
<feature type="active site" description="Charge relay system" evidence="11">
    <location>
        <position position="475"/>
    </location>
</feature>
<keyword evidence="10" id="KW-0865">Zymogen</keyword>
<dbReference type="EC" id="3.4.14.10" evidence="4"/>
<keyword evidence="15" id="KW-1185">Reference proteome</keyword>
<evidence type="ECO:0000256" key="1">
    <source>
        <dbReference type="ARBA" id="ARBA00001910"/>
    </source>
</evidence>
<name>A0A8H7DBT3_9AGAR</name>
<evidence type="ECO:0000256" key="9">
    <source>
        <dbReference type="ARBA" id="ARBA00022837"/>
    </source>
</evidence>